<sequence>MLKTNINYNNFERFEKNNLYNNFRNLKRKCFIFHEGLNEGLEPFGRAQGRNDPSHLRLVKIKNIH</sequence>
<dbReference type="EMBL" id="REGN01010291">
    <property type="protein sequence ID" value="RMZ99305.1"/>
    <property type="molecule type" value="Genomic_DNA"/>
</dbReference>
<evidence type="ECO:0000313" key="2">
    <source>
        <dbReference type="Proteomes" id="UP000276133"/>
    </source>
</evidence>
<reference evidence="1 2" key="1">
    <citation type="journal article" date="2018" name="Sci. Rep.">
        <title>Genomic signatures of local adaptation to the degree of environmental predictability in rotifers.</title>
        <authorList>
            <person name="Franch-Gras L."/>
            <person name="Hahn C."/>
            <person name="Garcia-Roger E.M."/>
            <person name="Carmona M.J."/>
            <person name="Serra M."/>
            <person name="Gomez A."/>
        </authorList>
    </citation>
    <scope>NUCLEOTIDE SEQUENCE [LARGE SCALE GENOMIC DNA]</scope>
    <source>
        <strain evidence="1">HYR1</strain>
    </source>
</reference>
<protein>
    <submittedName>
        <fullName evidence="1">Uncharacterized protein</fullName>
    </submittedName>
</protein>
<dbReference type="AlphaFoldDB" id="A0A3M7PJK4"/>
<name>A0A3M7PJK4_BRAPC</name>
<gene>
    <name evidence="1" type="ORF">BpHYR1_020827</name>
</gene>
<accession>A0A3M7PJK4</accession>
<organism evidence="1 2">
    <name type="scientific">Brachionus plicatilis</name>
    <name type="common">Marine rotifer</name>
    <name type="synonym">Brachionus muelleri</name>
    <dbReference type="NCBI Taxonomy" id="10195"/>
    <lineage>
        <taxon>Eukaryota</taxon>
        <taxon>Metazoa</taxon>
        <taxon>Spiralia</taxon>
        <taxon>Gnathifera</taxon>
        <taxon>Rotifera</taxon>
        <taxon>Eurotatoria</taxon>
        <taxon>Monogononta</taxon>
        <taxon>Pseudotrocha</taxon>
        <taxon>Ploima</taxon>
        <taxon>Brachionidae</taxon>
        <taxon>Brachionus</taxon>
    </lineage>
</organism>
<proteinExistence type="predicted"/>
<evidence type="ECO:0000313" key="1">
    <source>
        <dbReference type="EMBL" id="RMZ99305.1"/>
    </source>
</evidence>
<comment type="caution">
    <text evidence="1">The sequence shown here is derived from an EMBL/GenBank/DDBJ whole genome shotgun (WGS) entry which is preliminary data.</text>
</comment>
<keyword evidence="2" id="KW-1185">Reference proteome</keyword>
<dbReference type="Proteomes" id="UP000276133">
    <property type="component" value="Unassembled WGS sequence"/>
</dbReference>